<dbReference type="InterPro" id="IPR025354">
    <property type="entry name" value="DUF4258"/>
</dbReference>
<reference evidence="1 2" key="1">
    <citation type="submission" date="2021-05" db="EMBL/GenBank/DDBJ databases">
        <title>A novel Methanospirillum isolate from a pyrite-forming mixed culture.</title>
        <authorList>
            <person name="Bunk B."/>
            <person name="Sproer C."/>
            <person name="Spring S."/>
            <person name="Pester M."/>
        </authorList>
    </citation>
    <scope>NUCLEOTIDE SEQUENCE [LARGE SCALE GENOMIC DNA]</scope>
    <source>
        <strain evidence="1 2">J.3.6.1-F.2.7.3</strain>
    </source>
</reference>
<protein>
    <submittedName>
        <fullName evidence="1">DUF4258 domain-containing protein</fullName>
    </submittedName>
</protein>
<evidence type="ECO:0000313" key="2">
    <source>
        <dbReference type="Proteomes" id="UP000680656"/>
    </source>
</evidence>
<sequence length="100" mass="11722">MELSDKIDRLVDTRSIIFSSHARTRMFERDISSEDILPILTNGEIIETYEDDTPCPSYLILGYIHDTAIHIVIAVCEDHIKIVTVYNPDDRWTHHKIRRQ</sequence>
<proteinExistence type="predicted"/>
<dbReference type="Pfam" id="PF14076">
    <property type="entry name" value="DUF4258"/>
    <property type="match status" value="1"/>
</dbReference>
<dbReference type="RefSeq" id="WP_214418675.1">
    <property type="nucleotide sequence ID" value="NZ_CP075546.1"/>
</dbReference>
<dbReference type="AlphaFoldDB" id="A0A8E7EIS9"/>
<name>A0A8E7EIS9_9EURY</name>
<gene>
    <name evidence="1" type="ORF">KHC33_10950</name>
</gene>
<dbReference type="KEGG" id="mrtj:KHC33_10950"/>
<dbReference type="GeneID" id="65097708"/>
<accession>A0A8E7EIS9</accession>
<organism evidence="1 2">
    <name type="scientific">Methanospirillum purgamenti</name>
    <dbReference type="NCBI Taxonomy" id="2834276"/>
    <lineage>
        <taxon>Archaea</taxon>
        <taxon>Methanobacteriati</taxon>
        <taxon>Methanobacteriota</taxon>
        <taxon>Stenosarchaea group</taxon>
        <taxon>Methanomicrobia</taxon>
        <taxon>Methanomicrobiales</taxon>
        <taxon>Methanospirillaceae</taxon>
        <taxon>Methanospirillum</taxon>
    </lineage>
</organism>
<keyword evidence="2" id="KW-1185">Reference proteome</keyword>
<dbReference type="Proteomes" id="UP000680656">
    <property type="component" value="Chromosome"/>
</dbReference>
<dbReference type="EMBL" id="CP075546">
    <property type="protein sequence ID" value="QVV87856.1"/>
    <property type="molecule type" value="Genomic_DNA"/>
</dbReference>
<evidence type="ECO:0000313" key="1">
    <source>
        <dbReference type="EMBL" id="QVV87856.1"/>
    </source>
</evidence>